<comment type="caution">
    <text evidence="1">The sequence shown here is derived from an EMBL/GenBank/DDBJ whole genome shotgun (WGS) entry which is preliminary data.</text>
</comment>
<evidence type="ECO:0000313" key="1">
    <source>
        <dbReference type="EMBL" id="GFR59822.1"/>
    </source>
</evidence>
<proteinExistence type="predicted"/>
<reference evidence="1 2" key="1">
    <citation type="journal article" date="2021" name="Elife">
        <title>Chloroplast acquisition without the gene transfer in kleptoplastic sea slugs, Plakobranchus ocellatus.</title>
        <authorList>
            <person name="Maeda T."/>
            <person name="Takahashi S."/>
            <person name="Yoshida T."/>
            <person name="Shimamura S."/>
            <person name="Takaki Y."/>
            <person name="Nagai Y."/>
            <person name="Toyoda A."/>
            <person name="Suzuki Y."/>
            <person name="Arimoto A."/>
            <person name="Ishii H."/>
            <person name="Satoh N."/>
            <person name="Nishiyama T."/>
            <person name="Hasebe M."/>
            <person name="Maruyama T."/>
            <person name="Minagawa J."/>
            <person name="Obokata J."/>
            <person name="Shigenobu S."/>
        </authorList>
    </citation>
    <scope>NUCLEOTIDE SEQUENCE [LARGE SCALE GENOMIC DNA]</scope>
</reference>
<organism evidence="1 2">
    <name type="scientific">Elysia marginata</name>
    <dbReference type="NCBI Taxonomy" id="1093978"/>
    <lineage>
        <taxon>Eukaryota</taxon>
        <taxon>Metazoa</taxon>
        <taxon>Spiralia</taxon>
        <taxon>Lophotrochozoa</taxon>
        <taxon>Mollusca</taxon>
        <taxon>Gastropoda</taxon>
        <taxon>Heterobranchia</taxon>
        <taxon>Euthyneura</taxon>
        <taxon>Panpulmonata</taxon>
        <taxon>Sacoglossa</taxon>
        <taxon>Placobranchoidea</taxon>
        <taxon>Plakobranchidae</taxon>
        <taxon>Elysia</taxon>
    </lineage>
</organism>
<dbReference type="AlphaFoldDB" id="A0AAV4EGM8"/>
<dbReference type="EMBL" id="BMAT01003656">
    <property type="protein sequence ID" value="GFR59822.1"/>
    <property type="molecule type" value="Genomic_DNA"/>
</dbReference>
<evidence type="ECO:0008006" key="3">
    <source>
        <dbReference type="Google" id="ProtNLM"/>
    </source>
</evidence>
<evidence type="ECO:0000313" key="2">
    <source>
        <dbReference type="Proteomes" id="UP000762676"/>
    </source>
</evidence>
<keyword evidence="2" id="KW-1185">Reference proteome</keyword>
<sequence length="137" mass="15577">MKRLPLKQRATFDKKKTHHCKDISSLNASSIRPLQLRQKQETYVGPTKNPFKNRSLDISNWSQAPWNEWKCLNQLRSGVGRCKADLRKVGYLHGDDSTCLCDTDQTMDHLLSTPAGSEKHQDLAAFKARAKGCVRHS</sequence>
<gene>
    <name evidence="1" type="ORF">ElyMa_001804900</name>
</gene>
<name>A0AAV4EGM8_9GAST</name>
<dbReference type="Proteomes" id="UP000762676">
    <property type="component" value="Unassembled WGS sequence"/>
</dbReference>
<protein>
    <recommendedName>
        <fullName evidence="3">Extracellular sulfatase C-terminal domain-containing protein</fullName>
    </recommendedName>
</protein>
<accession>A0AAV4EGM8</accession>